<dbReference type="KEGG" id="kbs:EPA93_12165"/>
<dbReference type="PANTHER" id="PTHR39430:SF1">
    <property type="entry name" value="PROTEASE"/>
    <property type="match status" value="1"/>
</dbReference>
<evidence type="ECO:0000256" key="1">
    <source>
        <dbReference type="SAM" id="Phobius"/>
    </source>
</evidence>
<feature type="transmembrane region" description="Helical" evidence="1">
    <location>
        <begin position="100"/>
        <end position="124"/>
    </location>
</feature>
<feature type="domain" description="CAAX prenyl protease 2/Lysostaphin resistance protein A-like" evidence="2">
    <location>
        <begin position="142"/>
        <end position="244"/>
    </location>
</feature>
<name>A0A4P6JN47_KTERU</name>
<feature type="transmembrane region" description="Helical" evidence="1">
    <location>
        <begin position="211"/>
        <end position="231"/>
    </location>
</feature>
<evidence type="ECO:0000313" key="4">
    <source>
        <dbReference type="Proteomes" id="UP000290365"/>
    </source>
</evidence>
<dbReference type="EMBL" id="CP035758">
    <property type="protein sequence ID" value="QBD76718.1"/>
    <property type="molecule type" value="Genomic_DNA"/>
</dbReference>
<keyword evidence="3" id="KW-0645">Protease</keyword>
<keyword evidence="1" id="KW-1133">Transmembrane helix</keyword>
<dbReference type="RefSeq" id="WP_129887767.1">
    <property type="nucleotide sequence ID" value="NZ_CP035758.1"/>
</dbReference>
<dbReference type="GO" id="GO:0004175">
    <property type="term" value="F:endopeptidase activity"/>
    <property type="evidence" value="ECO:0007669"/>
    <property type="project" value="UniProtKB-ARBA"/>
</dbReference>
<proteinExistence type="predicted"/>
<reference evidence="3 4" key="1">
    <citation type="submission" date="2019-01" db="EMBL/GenBank/DDBJ databases">
        <title>Ktedonosporobacter rubrisoli SCAWS-G2.</title>
        <authorList>
            <person name="Huang Y."/>
            <person name="Yan B."/>
        </authorList>
    </citation>
    <scope>NUCLEOTIDE SEQUENCE [LARGE SCALE GENOMIC DNA]</scope>
    <source>
        <strain evidence="3 4">SCAWS-G2</strain>
    </source>
</reference>
<feature type="transmembrane region" description="Helical" evidence="1">
    <location>
        <begin position="243"/>
        <end position="264"/>
    </location>
</feature>
<protein>
    <submittedName>
        <fullName evidence="3">CPBP family intramembrane metalloprotease</fullName>
    </submittedName>
</protein>
<feature type="transmembrane region" description="Helical" evidence="1">
    <location>
        <begin position="130"/>
        <end position="152"/>
    </location>
</feature>
<dbReference type="PANTHER" id="PTHR39430">
    <property type="entry name" value="MEMBRANE-ASSOCIATED PROTEASE-RELATED"/>
    <property type="match status" value="1"/>
</dbReference>
<dbReference type="OrthoDB" id="6059004at2"/>
<keyword evidence="3" id="KW-0482">Metalloprotease</keyword>
<evidence type="ECO:0000259" key="2">
    <source>
        <dbReference type="Pfam" id="PF02517"/>
    </source>
</evidence>
<keyword evidence="1" id="KW-0812">Transmembrane</keyword>
<dbReference type="GO" id="GO:0006508">
    <property type="term" value="P:proteolysis"/>
    <property type="evidence" value="ECO:0007669"/>
    <property type="project" value="UniProtKB-KW"/>
</dbReference>
<keyword evidence="3" id="KW-0378">Hydrolase</keyword>
<gene>
    <name evidence="3" type="ORF">EPA93_12165</name>
</gene>
<accession>A0A4P6JN47</accession>
<sequence length="321" mass="35849">MLESSDPHIPFLPQSAFQAPPKRLNLFWRMAFFWLGTVLILLLYLALGNLAIASHNTILVYAAMTVIYPGLVLGQTALFRRFVDRRSWRSLGLNLSRKSLVNFLQGIGFALLLYGLVYGTLIALGQVKVVALQANTTILAGLLFSLLTAFISEPLIEEPSYRGYVYRNLNSHLPCWLAIILQSLMFTSSYVCATIISAWLGLKGAGPAGNLATYIPDMLLFGSLMQILCIAKNNLYMNMGFHIFSIEIGRTYLVSTSSLALLRLALAPELFLIAKFTVLILGIVLFVLWQSLRGHPIDWQARIADEPEAEDHKFKSNTYRV</sequence>
<keyword evidence="4" id="KW-1185">Reference proteome</keyword>
<dbReference type="AlphaFoldDB" id="A0A4P6JN47"/>
<dbReference type="GO" id="GO:0080120">
    <property type="term" value="P:CAAX-box protein maturation"/>
    <property type="evidence" value="ECO:0007669"/>
    <property type="project" value="UniProtKB-ARBA"/>
</dbReference>
<evidence type="ECO:0000313" key="3">
    <source>
        <dbReference type="EMBL" id="QBD76718.1"/>
    </source>
</evidence>
<keyword evidence="1" id="KW-0472">Membrane</keyword>
<organism evidence="3 4">
    <name type="scientific">Ktedonosporobacter rubrisoli</name>
    <dbReference type="NCBI Taxonomy" id="2509675"/>
    <lineage>
        <taxon>Bacteria</taxon>
        <taxon>Bacillati</taxon>
        <taxon>Chloroflexota</taxon>
        <taxon>Ktedonobacteria</taxon>
        <taxon>Ktedonobacterales</taxon>
        <taxon>Ktedonosporobacteraceae</taxon>
        <taxon>Ktedonosporobacter</taxon>
    </lineage>
</organism>
<dbReference type="InterPro" id="IPR003675">
    <property type="entry name" value="Rce1/LyrA-like_dom"/>
</dbReference>
<dbReference type="Proteomes" id="UP000290365">
    <property type="component" value="Chromosome"/>
</dbReference>
<feature type="transmembrane region" description="Helical" evidence="1">
    <location>
        <begin position="31"/>
        <end position="52"/>
    </location>
</feature>
<feature type="transmembrane region" description="Helical" evidence="1">
    <location>
        <begin position="58"/>
        <end position="79"/>
    </location>
</feature>
<feature type="transmembrane region" description="Helical" evidence="1">
    <location>
        <begin position="270"/>
        <end position="289"/>
    </location>
</feature>
<dbReference type="GO" id="GO:0008237">
    <property type="term" value="F:metallopeptidase activity"/>
    <property type="evidence" value="ECO:0007669"/>
    <property type="project" value="UniProtKB-KW"/>
</dbReference>
<feature type="transmembrane region" description="Helical" evidence="1">
    <location>
        <begin position="173"/>
        <end position="199"/>
    </location>
</feature>
<dbReference type="Pfam" id="PF02517">
    <property type="entry name" value="Rce1-like"/>
    <property type="match status" value="1"/>
</dbReference>